<dbReference type="RefSeq" id="WP_345401184.1">
    <property type="nucleotide sequence ID" value="NZ_BAABLA010000104.1"/>
</dbReference>
<name>A0ABW2BYK7_9PSEU</name>
<dbReference type="EMBL" id="JBHSXX010000001">
    <property type="protein sequence ID" value="MFC6867639.1"/>
    <property type="molecule type" value="Genomic_DNA"/>
</dbReference>
<dbReference type="InterPro" id="IPR007278">
    <property type="entry name" value="DUF397"/>
</dbReference>
<sequence>MATDRANDHARWPGVVWRKSTRSNPSGNCVELAWLPTGEIALRNSRDPQGAVLVYSRAEIGAFIASAKQGDWDDLVGVS</sequence>
<reference evidence="3" key="1">
    <citation type="journal article" date="2019" name="Int. J. Syst. Evol. Microbiol.">
        <title>The Global Catalogue of Microorganisms (GCM) 10K type strain sequencing project: providing services to taxonomists for standard genome sequencing and annotation.</title>
        <authorList>
            <consortium name="The Broad Institute Genomics Platform"/>
            <consortium name="The Broad Institute Genome Sequencing Center for Infectious Disease"/>
            <person name="Wu L."/>
            <person name="Ma J."/>
        </authorList>
    </citation>
    <scope>NUCLEOTIDE SEQUENCE [LARGE SCALE GENOMIC DNA]</scope>
    <source>
        <strain evidence="3">KCTC 32255</strain>
    </source>
</reference>
<dbReference type="Proteomes" id="UP001596337">
    <property type="component" value="Unassembled WGS sequence"/>
</dbReference>
<accession>A0ABW2BYK7</accession>
<evidence type="ECO:0000259" key="1">
    <source>
        <dbReference type="Pfam" id="PF04149"/>
    </source>
</evidence>
<protein>
    <submittedName>
        <fullName evidence="2">DUF397 domain-containing protein</fullName>
    </submittedName>
</protein>
<gene>
    <name evidence="2" type="ORF">ACFQGD_10805</name>
</gene>
<comment type="caution">
    <text evidence="2">The sequence shown here is derived from an EMBL/GenBank/DDBJ whole genome shotgun (WGS) entry which is preliminary data.</text>
</comment>
<evidence type="ECO:0000313" key="3">
    <source>
        <dbReference type="Proteomes" id="UP001596337"/>
    </source>
</evidence>
<organism evidence="2 3">
    <name type="scientific">Haloechinothrix salitolerans</name>
    <dbReference type="NCBI Taxonomy" id="926830"/>
    <lineage>
        <taxon>Bacteria</taxon>
        <taxon>Bacillati</taxon>
        <taxon>Actinomycetota</taxon>
        <taxon>Actinomycetes</taxon>
        <taxon>Pseudonocardiales</taxon>
        <taxon>Pseudonocardiaceae</taxon>
        <taxon>Haloechinothrix</taxon>
    </lineage>
</organism>
<proteinExistence type="predicted"/>
<evidence type="ECO:0000313" key="2">
    <source>
        <dbReference type="EMBL" id="MFC6867639.1"/>
    </source>
</evidence>
<dbReference type="Pfam" id="PF04149">
    <property type="entry name" value="DUF397"/>
    <property type="match status" value="1"/>
</dbReference>
<keyword evidence="3" id="KW-1185">Reference proteome</keyword>
<feature type="domain" description="DUF397" evidence="1">
    <location>
        <begin position="16"/>
        <end position="68"/>
    </location>
</feature>